<dbReference type="AlphaFoldDB" id="A0A5N6I480"/>
<evidence type="ECO:0000256" key="1">
    <source>
        <dbReference type="ARBA" id="ARBA00001917"/>
    </source>
</evidence>
<dbReference type="SUPFAM" id="SSF55469">
    <property type="entry name" value="FMN-dependent nitroreductase-like"/>
    <property type="match status" value="1"/>
</dbReference>
<dbReference type="EMBL" id="ML736764">
    <property type="protein sequence ID" value="KAE8404835.1"/>
    <property type="molecule type" value="Genomic_DNA"/>
</dbReference>
<comment type="similarity">
    <text evidence="2">Belongs to the nitroreductase family.</text>
</comment>
<comment type="cofactor">
    <cofactor evidence="1">
        <name>FMN</name>
        <dbReference type="ChEBI" id="CHEBI:58210"/>
    </cofactor>
</comment>
<dbReference type="InterPro" id="IPR029479">
    <property type="entry name" value="Nitroreductase"/>
</dbReference>
<keyword evidence="3" id="KW-0285">Flavoprotein</keyword>
<dbReference type="RefSeq" id="XP_031942154.1">
    <property type="nucleotide sequence ID" value="XM_032081760.1"/>
</dbReference>
<gene>
    <name evidence="6" type="ORF">BDV37DRAFT_246411</name>
</gene>
<evidence type="ECO:0000256" key="5">
    <source>
        <dbReference type="ARBA" id="ARBA00023002"/>
    </source>
</evidence>
<dbReference type="GO" id="GO:0016491">
    <property type="term" value="F:oxidoreductase activity"/>
    <property type="evidence" value="ECO:0007669"/>
    <property type="project" value="UniProtKB-KW"/>
</dbReference>
<evidence type="ECO:0000256" key="3">
    <source>
        <dbReference type="ARBA" id="ARBA00022630"/>
    </source>
</evidence>
<dbReference type="Pfam" id="PF00881">
    <property type="entry name" value="Nitroreductase"/>
    <property type="match status" value="1"/>
</dbReference>
<dbReference type="Proteomes" id="UP000325579">
    <property type="component" value="Unassembled WGS sequence"/>
</dbReference>
<dbReference type="PANTHER" id="PTHR43673">
    <property type="entry name" value="NAD(P)H NITROREDUCTASE YDGI-RELATED"/>
    <property type="match status" value="1"/>
</dbReference>
<dbReference type="PANTHER" id="PTHR43673:SF2">
    <property type="entry name" value="NITROREDUCTASE"/>
    <property type="match status" value="1"/>
</dbReference>
<dbReference type="CDD" id="cd02136">
    <property type="entry name" value="PnbA_NfnB-like"/>
    <property type="match status" value="1"/>
</dbReference>
<keyword evidence="5" id="KW-0560">Oxidoreductase</keyword>
<evidence type="ECO:0000256" key="2">
    <source>
        <dbReference type="ARBA" id="ARBA00007118"/>
    </source>
</evidence>
<dbReference type="Gene3D" id="3.40.109.10">
    <property type="entry name" value="NADH Oxidase"/>
    <property type="match status" value="1"/>
</dbReference>
<evidence type="ECO:0000313" key="7">
    <source>
        <dbReference type="Proteomes" id="UP000325579"/>
    </source>
</evidence>
<proteinExistence type="inferred from homology"/>
<evidence type="ECO:0000256" key="4">
    <source>
        <dbReference type="ARBA" id="ARBA00022643"/>
    </source>
</evidence>
<keyword evidence="7" id="KW-1185">Reference proteome</keyword>
<dbReference type="GeneID" id="43666451"/>
<dbReference type="InterPro" id="IPR000415">
    <property type="entry name" value="Nitroreductase-like"/>
</dbReference>
<protein>
    <submittedName>
        <fullName evidence="6">Nitroreductase</fullName>
    </submittedName>
</protein>
<evidence type="ECO:0000313" key="6">
    <source>
        <dbReference type="EMBL" id="KAE8404835.1"/>
    </source>
</evidence>
<keyword evidence="4" id="KW-0288">FMN</keyword>
<reference evidence="6 7" key="1">
    <citation type="submission" date="2019-04" db="EMBL/GenBank/DDBJ databases">
        <authorList>
            <consortium name="DOE Joint Genome Institute"/>
            <person name="Mondo S."/>
            <person name="Kjaerbolling I."/>
            <person name="Vesth T."/>
            <person name="Frisvad J.C."/>
            <person name="Nybo J.L."/>
            <person name="Theobald S."/>
            <person name="Kildgaard S."/>
            <person name="Isbrandt T."/>
            <person name="Kuo A."/>
            <person name="Sato A."/>
            <person name="Lyhne E.K."/>
            <person name="Kogle M.E."/>
            <person name="Wiebenga A."/>
            <person name="Kun R.S."/>
            <person name="Lubbers R.J."/>
            <person name="Makela M.R."/>
            <person name="Barry K."/>
            <person name="Chovatia M."/>
            <person name="Clum A."/>
            <person name="Daum C."/>
            <person name="Haridas S."/>
            <person name="He G."/>
            <person name="LaButti K."/>
            <person name="Lipzen A."/>
            <person name="Riley R."/>
            <person name="Salamov A."/>
            <person name="Simmons B.A."/>
            <person name="Magnuson J.K."/>
            <person name="Henrissat B."/>
            <person name="Mortensen U.H."/>
            <person name="Larsen T.O."/>
            <person name="Devries R.P."/>
            <person name="Grigoriev I.V."/>
            <person name="Machida M."/>
            <person name="Baker S.E."/>
            <person name="Andersen M.R."/>
            <person name="Cantor M.N."/>
            <person name="Hua S.X."/>
        </authorList>
    </citation>
    <scope>NUCLEOTIDE SEQUENCE [LARGE SCALE GENOMIC DNA]</scope>
    <source>
        <strain evidence="6 7">CBS 119388</strain>
    </source>
</reference>
<organism evidence="6 7">
    <name type="scientific">Aspergillus pseudonomiae</name>
    <dbReference type="NCBI Taxonomy" id="1506151"/>
    <lineage>
        <taxon>Eukaryota</taxon>
        <taxon>Fungi</taxon>
        <taxon>Dikarya</taxon>
        <taxon>Ascomycota</taxon>
        <taxon>Pezizomycotina</taxon>
        <taxon>Eurotiomycetes</taxon>
        <taxon>Eurotiomycetidae</taxon>
        <taxon>Eurotiales</taxon>
        <taxon>Aspergillaceae</taxon>
        <taxon>Aspergillus</taxon>
        <taxon>Aspergillus subgen. Circumdati</taxon>
    </lineage>
</organism>
<sequence>MATIINPIIYDTLSRLISSRHSTRNFLPKPVSNDDLKRSLALAQNAPSGSNTQPWRATFVSGNALTSLKTALVAAADSDPSRILQLPEAFSHYRSSLGHKLYGQAMGIGRDDIAARTAAVLRNFEFFGAPMAGIIYIDKALYDVDLLSVGIWLQTLVLELTALGLDTCIEVSVAGYSKVIKKELCISDDMEILCGLAVGYGDPTSAVNQVVAGRDEWEQWIEIRD</sequence>
<accession>A0A5N6I480</accession>
<name>A0A5N6I480_9EURO</name>
<accession>A0A5N7DF64</accession>
<dbReference type="OrthoDB" id="41362at2759"/>